<dbReference type="Pfam" id="PF00379">
    <property type="entry name" value="Chitin_bind_4"/>
    <property type="match status" value="1"/>
</dbReference>
<keyword evidence="4" id="KW-0732">Signal</keyword>
<dbReference type="InterPro" id="IPR000618">
    <property type="entry name" value="Insect_cuticle"/>
</dbReference>
<accession>A0AA88L4D3</accession>
<comment type="caution">
    <text evidence="5">The sequence shown here is derived from an EMBL/GenBank/DDBJ whole genome shotgun (WGS) entry which is preliminary data.</text>
</comment>
<evidence type="ECO:0000313" key="5">
    <source>
        <dbReference type="EMBL" id="KAK2716202.1"/>
    </source>
</evidence>
<dbReference type="AlphaFoldDB" id="A0AA88L4D3"/>
<feature type="chain" id="PRO_5041673633" evidence="4">
    <location>
        <begin position="17"/>
        <end position="125"/>
    </location>
</feature>
<evidence type="ECO:0000256" key="4">
    <source>
        <dbReference type="SAM" id="SignalP"/>
    </source>
</evidence>
<dbReference type="PRINTS" id="PR00947">
    <property type="entry name" value="CUTICLE"/>
</dbReference>
<evidence type="ECO:0000256" key="2">
    <source>
        <dbReference type="PROSITE-ProRule" id="PRU00497"/>
    </source>
</evidence>
<evidence type="ECO:0000256" key="1">
    <source>
        <dbReference type="ARBA" id="ARBA00022460"/>
    </source>
</evidence>
<gene>
    <name evidence="5" type="ORF">QYM36_010693</name>
</gene>
<keyword evidence="1 2" id="KW-0193">Cuticle</keyword>
<sequence>MKVFIVIAAVLALSCAAPQDAAPVQIVEQEQEVNGDGSYQFSFKTEDGVSRSESGVIKELPGDEDGDLGVSQEGSFSYTAPDGQVITLTFTADENGFNPTGDHLPQPHPAILRALEYIRATSQRK</sequence>
<evidence type="ECO:0000256" key="3">
    <source>
        <dbReference type="SAM" id="MobiDB-lite"/>
    </source>
</evidence>
<proteinExistence type="predicted"/>
<protein>
    <submittedName>
        <fullName evidence="5">Uncharacterized protein</fullName>
    </submittedName>
</protein>
<dbReference type="PROSITE" id="PS51155">
    <property type="entry name" value="CHIT_BIND_RR_2"/>
    <property type="match status" value="1"/>
</dbReference>
<organism evidence="5 6">
    <name type="scientific">Artemia franciscana</name>
    <name type="common">Brine shrimp</name>
    <name type="synonym">Artemia sanfranciscana</name>
    <dbReference type="NCBI Taxonomy" id="6661"/>
    <lineage>
        <taxon>Eukaryota</taxon>
        <taxon>Metazoa</taxon>
        <taxon>Ecdysozoa</taxon>
        <taxon>Arthropoda</taxon>
        <taxon>Crustacea</taxon>
        <taxon>Branchiopoda</taxon>
        <taxon>Anostraca</taxon>
        <taxon>Artemiidae</taxon>
        <taxon>Artemia</taxon>
    </lineage>
</organism>
<dbReference type="Proteomes" id="UP001187531">
    <property type="component" value="Unassembled WGS sequence"/>
</dbReference>
<dbReference type="GO" id="GO:0008010">
    <property type="term" value="F:structural constituent of chitin-based larval cuticle"/>
    <property type="evidence" value="ECO:0007669"/>
    <property type="project" value="TreeGrafter"/>
</dbReference>
<dbReference type="PROSITE" id="PS00233">
    <property type="entry name" value="CHIT_BIND_RR_1"/>
    <property type="match status" value="1"/>
</dbReference>
<name>A0AA88L4D3_ARTSF</name>
<dbReference type="EMBL" id="JAVRJZ010000012">
    <property type="protein sequence ID" value="KAK2716202.1"/>
    <property type="molecule type" value="Genomic_DNA"/>
</dbReference>
<dbReference type="GO" id="GO:0062129">
    <property type="term" value="C:chitin-based extracellular matrix"/>
    <property type="evidence" value="ECO:0007669"/>
    <property type="project" value="TreeGrafter"/>
</dbReference>
<feature type="region of interest" description="Disordered" evidence="3">
    <location>
        <begin position="46"/>
        <end position="68"/>
    </location>
</feature>
<dbReference type="InterPro" id="IPR031311">
    <property type="entry name" value="CHIT_BIND_RR_consensus"/>
</dbReference>
<evidence type="ECO:0000313" key="6">
    <source>
        <dbReference type="Proteomes" id="UP001187531"/>
    </source>
</evidence>
<dbReference type="PANTHER" id="PTHR10380:SF238">
    <property type="entry name" value="CUTICULAR PROTEIN 65EA-RELATED"/>
    <property type="match status" value="1"/>
</dbReference>
<dbReference type="PROSITE" id="PS51257">
    <property type="entry name" value="PROKAR_LIPOPROTEIN"/>
    <property type="match status" value="1"/>
</dbReference>
<feature type="signal peptide" evidence="4">
    <location>
        <begin position="1"/>
        <end position="16"/>
    </location>
</feature>
<keyword evidence="6" id="KW-1185">Reference proteome</keyword>
<dbReference type="InterPro" id="IPR050468">
    <property type="entry name" value="Cuticle_Struct_Prot"/>
</dbReference>
<reference evidence="5" key="1">
    <citation type="submission" date="2023-07" db="EMBL/GenBank/DDBJ databases">
        <title>Chromosome-level genome assembly of Artemia franciscana.</title>
        <authorList>
            <person name="Jo E."/>
        </authorList>
    </citation>
    <scope>NUCLEOTIDE SEQUENCE</scope>
    <source>
        <tissue evidence="5">Whole body</tissue>
    </source>
</reference>
<dbReference type="PANTHER" id="PTHR10380">
    <property type="entry name" value="CUTICLE PROTEIN"/>
    <property type="match status" value="1"/>
</dbReference>